<dbReference type="InterPro" id="IPR038717">
    <property type="entry name" value="Tc1-like_DDE_dom"/>
</dbReference>
<geneLocation type="plasmid" evidence="2 3">
    <name>pR24_1</name>
</geneLocation>
<dbReference type="Pfam" id="PF13358">
    <property type="entry name" value="DDE_3"/>
    <property type="match status" value="1"/>
</dbReference>
<protein>
    <submittedName>
        <fullName evidence="2">IS630 family transposase</fullName>
    </submittedName>
</protein>
<dbReference type="Gene3D" id="3.30.420.10">
    <property type="entry name" value="Ribonuclease H-like superfamily/Ribonuclease H"/>
    <property type="match status" value="1"/>
</dbReference>
<feature type="domain" description="Tc1-like transposase DDE" evidence="1">
    <location>
        <begin position="8"/>
        <end position="146"/>
    </location>
</feature>
<accession>A0ABY5RYX6</accession>
<organism evidence="2 3">
    <name type="scientific">Microvirga terrae</name>
    <dbReference type="NCBI Taxonomy" id="2740529"/>
    <lineage>
        <taxon>Bacteria</taxon>
        <taxon>Pseudomonadati</taxon>
        <taxon>Pseudomonadota</taxon>
        <taxon>Alphaproteobacteria</taxon>
        <taxon>Hyphomicrobiales</taxon>
        <taxon>Methylobacteriaceae</taxon>
        <taxon>Microvirga</taxon>
    </lineage>
</organism>
<name>A0ABY5RYX6_9HYPH</name>
<proteinExistence type="predicted"/>
<keyword evidence="2" id="KW-0614">Plasmid</keyword>
<evidence type="ECO:0000313" key="3">
    <source>
        <dbReference type="Proteomes" id="UP001017257"/>
    </source>
</evidence>
<keyword evidence="3" id="KW-1185">Reference proteome</keyword>
<sequence>MHPEARLQLWCQDEARFGQKGRTTRVWYERGVRPPGVVDQRFESLYLFAACRPGTDETFALALPRVNADAMTIFLEHFAQQLEPGVHAVLVLDQAGWHDARALHVPDTITLLPLPPASPQLNPVERVWLYPRERYLSHRVLDDYDAVLEAVCRAWNRLLNETGRLTSLTAYPYLIASEIP</sequence>
<dbReference type="Proteomes" id="UP001017257">
    <property type="component" value="Plasmid pR24_1"/>
</dbReference>
<dbReference type="InterPro" id="IPR036397">
    <property type="entry name" value="RNaseH_sf"/>
</dbReference>
<gene>
    <name evidence="2" type="ORF">HPT29_026535</name>
</gene>
<dbReference type="RefSeq" id="WP_259060874.1">
    <property type="nucleotide sequence ID" value="NZ_CP102846.1"/>
</dbReference>
<evidence type="ECO:0000259" key="1">
    <source>
        <dbReference type="Pfam" id="PF13358"/>
    </source>
</evidence>
<evidence type="ECO:0000313" key="2">
    <source>
        <dbReference type="EMBL" id="UVF22243.1"/>
    </source>
</evidence>
<dbReference type="NCBIfam" id="NF033545">
    <property type="entry name" value="transpos_IS630"/>
    <property type="match status" value="1"/>
</dbReference>
<dbReference type="EMBL" id="CP102846">
    <property type="protein sequence ID" value="UVF22243.1"/>
    <property type="molecule type" value="Genomic_DNA"/>
</dbReference>
<reference evidence="2" key="1">
    <citation type="submission" date="2022-08" db="EMBL/GenBank/DDBJ databases">
        <title>Microvirga terrae sp. nov., isolated from soil.</title>
        <authorList>
            <person name="Kim K.H."/>
            <person name="Seo Y.L."/>
            <person name="Kim J.M."/>
            <person name="Lee J.K."/>
            <person name="Han D.M."/>
            <person name="Jeon C.O."/>
        </authorList>
    </citation>
    <scope>NUCLEOTIDE SEQUENCE</scope>
    <source>
        <strain evidence="2">R24</strain>
        <plasmid evidence="2">pR24_1</plasmid>
    </source>
</reference>
<dbReference type="InterPro" id="IPR047655">
    <property type="entry name" value="Transpos_IS630-like"/>
</dbReference>